<reference evidence="1 2" key="1">
    <citation type="journal article" date="2015" name="Nature">
        <title>rRNA introns, odd ribosomes, and small enigmatic genomes across a large radiation of phyla.</title>
        <authorList>
            <person name="Brown C.T."/>
            <person name="Hug L.A."/>
            <person name="Thomas B.C."/>
            <person name="Sharon I."/>
            <person name="Castelle C.J."/>
            <person name="Singh A."/>
            <person name="Wilkins M.J."/>
            <person name="Williams K.H."/>
            <person name="Banfield J.F."/>
        </authorList>
    </citation>
    <scope>NUCLEOTIDE SEQUENCE [LARGE SCALE GENOMIC DNA]</scope>
</reference>
<proteinExistence type="predicted"/>
<dbReference type="Proteomes" id="UP000034799">
    <property type="component" value="Unassembled WGS sequence"/>
</dbReference>
<accession>A0A0G0MY90</accession>
<evidence type="ECO:0000313" key="1">
    <source>
        <dbReference type="EMBL" id="KKR05511.1"/>
    </source>
</evidence>
<evidence type="ECO:0000313" key="2">
    <source>
        <dbReference type="Proteomes" id="UP000034799"/>
    </source>
</evidence>
<dbReference type="AlphaFoldDB" id="A0A0G0MY90"/>
<organism evidence="1 2">
    <name type="scientific">candidate division WS6 bacterium GW2011_GWF2_39_15</name>
    <dbReference type="NCBI Taxonomy" id="1619100"/>
    <lineage>
        <taxon>Bacteria</taxon>
        <taxon>Candidatus Dojkabacteria</taxon>
    </lineage>
</organism>
<comment type="caution">
    <text evidence="1">The sequence shown here is derived from an EMBL/GenBank/DDBJ whole genome shotgun (WGS) entry which is preliminary data.</text>
</comment>
<dbReference type="STRING" id="1619100.UT34_C0002G0018"/>
<sequence>MSFFNNKTGPSDNELRVLDEHDLEILIGENADSISRTAGKGLRIEQIANISQGQYLGTLVFATKQDRATTNYVDKLGFNNKTHFWVYIPFNPAETILYSEQFVANGSQAIEQINEGHYLGLMDFIEVMGWSFKGNPDHSKIVAQLLKRLVYQNTSDKPQQFKNLREQYEVGKYKTTLLQIIKFLITIGNK</sequence>
<gene>
    <name evidence="1" type="ORF">UT34_C0002G0018</name>
</gene>
<name>A0A0G0MY90_9BACT</name>
<protein>
    <submittedName>
        <fullName evidence="1">Uncharacterized protein</fullName>
    </submittedName>
</protein>
<dbReference type="EMBL" id="LBWK01000002">
    <property type="protein sequence ID" value="KKR05511.1"/>
    <property type="molecule type" value="Genomic_DNA"/>
</dbReference>